<dbReference type="Proteomes" id="UP000499080">
    <property type="component" value="Unassembled WGS sequence"/>
</dbReference>
<accession>A0A4Y2LHT1</accession>
<reference evidence="1 2" key="1">
    <citation type="journal article" date="2019" name="Sci. Rep.">
        <title>Orb-weaving spider Araneus ventricosus genome elucidates the spidroin gene catalogue.</title>
        <authorList>
            <person name="Kono N."/>
            <person name="Nakamura H."/>
            <person name="Ohtoshi R."/>
            <person name="Moran D.A.P."/>
            <person name="Shinohara A."/>
            <person name="Yoshida Y."/>
            <person name="Fujiwara M."/>
            <person name="Mori M."/>
            <person name="Tomita M."/>
            <person name="Arakawa K."/>
        </authorList>
    </citation>
    <scope>NUCLEOTIDE SEQUENCE [LARGE SCALE GENOMIC DNA]</scope>
</reference>
<proteinExistence type="predicted"/>
<name>A0A4Y2LHT1_ARAVE</name>
<protein>
    <submittedName>
        <fullName evidence="1">Uncharacterized protein</fullName>
    </submittedName>
</protein>
<dbReference type="AlphaFoldDB" id="A0A4Y2LHT1"/>
<comment type="caution">
    <text evidence="1">The sequence shown here is derived from an EMBL/GenBank/DDBJ whole genome shotgun (WGS) entry which is preliminary data.</text>
</comment>
<sequence length="88" mass="10146">MVGSPTSTPIKQQDMTATCPYWQEEKEAAMQESCVKFLAATRRRICTQTIQNSLCDIGIAMVHNYNYGIQLYYNGSFQETGTVRRRQW</sequence>
<keyword evidence="2" id="KW-1185">Reference proteome</keyword>
<gene>
    <name evidence="1" type="ORF">AVEN_219623_1</name>
</gene>
<organism evidence="1 2">
    <name type="scientific">Araneus ventricosus</name>
    <name type="common">Orbweaver spider</name>
    <name type="synonym">Epeira ventricosa</name>
    <dbReference type="NCBI Taxonomy" id="182803"/>
    <lineage>
        <taxon>Eukaryota</taxon>
        <taxon>Metazoa</taxon>
        <taxon>Ecdysozoa</taxon>
        <taxon>Arthropoda</taxon>
        <taxon>Chelicerata</taxon>
        <taxon>Arachnida</taxon>
        <taxon>Araneae</taxon>
        <taxon>Araneomorphae</taxon>
        <taxon>Entelegynae</taxon>
        <taxon>Araneoidea</taxon>
        <taxon>Araneidae</taxon>
        <taxon>Araneus</taxon>
    </lineage>
</organism>
<dbReference type="EMBL" id="BGPR01005885">
    <property type="protein sequence ID" value="GBN14278.1"/>
    <property type="molecule type" value="Genomic_DNA"/>
</dbReference>
<evidence type="ECO:0000313" key="1">
    <source>
        <dbReference type="EMBL" id="GBN14278.1"/>
    </source>
</evidence>
<evidence type="ECO:0000313" key="2">
    <source>
        <dbReference type="Proteomes" id="UP000499080"/>
    </source>
</evidence>